<dbReference type="PANTHER" id="PTHR37919">
    <property type="entry name" value="PROTEIN CBG05606"/>
    <property type="match status" value="1"/>
</dbReference>
<dbReference type="GeneID" id="19976692"/>
<dbReference type="RefSeq" id="XP_008712249.1">
    <property type="nucleotide sequence ID" value="XM_008714027.1"/>
</dbReference>
<keyword evidence="2" id="KW-0472">Membrane</keyword>
<evidence type="ECO:0000313" key="4">
    <source>
        <dbReference type="Proteomes" id="UP000030752"/>
    </source>
</evidence>
<evidence type="ECO:0000256" key="2">
    <source>
        <dbReference type="SAM" id="Phobius"/>
    </source>
</evidence>
<feature type="transmembrane region" description="Helical" evidence="2">
    <location>
        <begin position="70"/>
        <end position="90"/>
    </location>
</feature>
<feature type="region of interest" description="Disordered" evidence="1">
    <location>
        <begin position="1"/>
        <end position="50"/>
    </location>
</feature>
<keyword evidence="4" id="KW-1185">Reference proteome</keyword>
<dbReference type="InParanoid" id="W2S9W9"/>
<dbReference type="EMBL" id="KB822712">
    <property type="protein sequence ID" value="ETN45521.1"/>
    <property type="molecule type" value="Genomic_DNA"/>
</dbReference>
<reference evidence="3 4" key="1">
    <citation type="submission" date="2013-03" db="EMBL/GenBank/DDBJ databases">
        <title>The Genome Sequence of Phialophora europaea CBS 101466.</title>
        <authorList>
            <consortium name="The Broad Institute Genomics Platform"/>
            <person name="Cuomo C."/>
            <person name="de Hoog S."/>
            <person name="Gorbushina A."/>
            <person name="Walker B."/>
            <person name="Young S.K."/>
            <person name="Zeng Q."/>
            <person name="Gargeya S."/>
            <person name="Fitzgerald M."/>
            <person name="Haas B."/>
            <person name="Abouelleil A."/>
            <person name="Allen A.W."/>
            <person name="Alvarado L."/>
            <person name="Arachchi H.M."/>
            <person name="Berlin A.M."/>
            <person name="Chapman S.B."/>
            <person name="Gainer-Dewar J."/>
            <person name="Goldberg J."/>
            <person name="Griggs A."/>
            <person name="Gujja S."/>
            <person name="Hansen M."/>
            <person name="Howarth C."/>
            <person name="Imamovic A."/>
            <person name="Ireland A."/>
            <person name="Larimer J."/>
            <person name="McCowan C."/>
            <person name="Murphy C."/>
            <person name="Pearson M."/>
            <person name="Poon T.W."/>
            <person name="Priest M."/>
            <person name="Roberts A."/>
            <person name="Saif S."/>
            <person name="Shea T."/>
            <person name="Sisk P."/>
            <person name="Sykes S."/>
            <person name="Wortman J."/>
            <person name="Nusbaum C."/>
            <person name="Birren B."/>
        </authorList>
    </citation>
    <scope>NUCLEOTIDE SEQUENCE [LARGE SCALE GENOMIC DNA]</scope>
    <source>
        <strain evidence="3 4">CBS 101466</strain>
    </source>
</reference>
<sequence length="263" mass="29147">MVSTRHHPRPFPEAPSPTGRSSATSSPAPPSPTSPTPNGMTAVAKARPVRKRKSAAATTNTYAHVIEPSVILWLFVSLILVAWDTGYIFMRPLSMPGGSAHSPVWSPYALYGTVDYIYGWPAWNDGVGFTAAQGFMNIIESSMYLYYLYKVFQHGEGTGWYSVWDTKRWSQKAVVEGDGMATAVLICLTGAVMTVSKTVLYFLNEYFSSWMNVGHNNWSRLIVLWIIPNGAWLVVPTWVIYLLSREVVSAMQLAGRSAPEKDD</sequence>
<dbReference type="Proteomes" id="UP000030752">
    <property type="component" value="Unassembled WGS sequence"/>
</dbReference>
<organism evidence="3 4">
    <name type="scientific">Cyphellophora europaea (strain CBS 101466)</name>
    <name type="common">Phialophora europaea</name>
    <dbReference type="NCBI Taxonomy" id="1220924"/>
    <lineage>
        <taxon>Eukaryota</taxon>
        <taxon>Fungi</taxon>
        <taxon>Dikarya</taxon>
        <taxon>Ascomycota</taxon>
        <taxon>Pezizomycotina</taxon>
        <taxon>Eurotiomycetes</taxon>
        <taxon>Chaetothyriomycetidae</taxon>
        <taxon>Chaetothyriales</taxon>
        <taxon>Cyphellophoraceae</taxon>
        <taxon>Cyphellophora</taxon>
    </lineage>
</organism>
<protein>
    <recommendedName>
        <fullName evidence="5">EXPERA domain-containing protein</fullName>
    </recommendedName>
</protein>
<name>W2S9W9_CYPE1</name>
<dbReference type="PANTHER" id="PTHR37919:SF2">
    <property type="entry name" value="EXPERA DOMAIN-CONTAINING PROTEIN"/>
    <property type="match status" value="1"/>
</dbReference>
<proteinExistence type="predicted"/>
<feature type="transmembrane region" description="Helical" evidence="2">
    <location>
        <begin position="180"/>
        <end position="202"/>
    </location>
</feature>
<keyword evidence="2" id="KW-1133">Transmembrane helix</keyword>
<dbReference type="eggNOG" id="ENOG502S97T">
    <property type="taxonomic scope" value="Eukaryota"/>
</dbReference>
<feature type="compositionally biased region" description="Low complexity" evidence="1">
    <location>
        <begin position="16"/>
        <end position="26"/>
    </location>
</feature>
<dbReference type="VEuPathDB" id="FungiDB:HMPREF1541_09353"/>
<gene>
    <name evidence="3" type="ORF">HMPREF1541_09353</name>
</gene>
<feature type="transmembrane region" description="Helical" evidence="2">
    <location>
        <begin position="222"/>
        <end position="243"/>
    </location>
</feature>
<accession>W2S9W9</accession>
<evidence type="ECO:0000256" key="1">
    <source>
        <dbReference type="SAM" id="MobiDB-lite"/>
    </source>
</evidence>
<dbReference type="OrthoDB" id="60858at2759"/>
<dbReference type="AlphaFoldDB" id="W2S9W9"/>
<evidence type="ECO:0008006" key="5">
    <source>
        <dbReference type="Google" id="ProtNLM"/>
    </source>
</evidence>
<dbReference type="HOGENOM" id="CLU_076143_0_0_1"/>
<keyword evidence="2" id="KW-0812">Transmembrane</keyword>
<dbReference type="STRING" id="1220924.W2S9W9"/>
<evidence type="ECO:0000313" key="3">
    <source>
        <dbReference type="EMBL" id="ETN45521.1"/>
    </source>
</evidence>